<dbReference type="OrthoDB" id="10267969at2759"/>
<sequence length="220" mass="24823">MPSPLLVTFVQATILNAISNVLAQLIDQRNNKTPFTLNTLALLQFLAYGILIVAPNFYWQRALESRYPGFPTRAELSNAFSARSLKSLFSPRSWLSVFSRFRRDVSLPSHKDKEKHVQWVPAPTSGLHSFVMKFLFDQTAASIVNLVLFVVIINLLKGESLAKSWDLVVLDFRPLMSARLKYRPVVSVLMYTIIPVDRRVVFGSACGVIWGIYLSLYAGV</sequence>
<protein>
    <submittedName>
        <fullName evidence="7">Mpv17/PMP22</fullName>
    </submittedName>
</protein>
<dbReference type="Proteomes" id="UP000030686">
    <property type="component" value="Unassembled WGS sequence"/>
</dbReference>
<dbReference type="PANTHER" id="PTHR11266:SF80">
    <property type="entry name" value="PEROXISOMAL MEMBRANE PROTEIN 2"/>
    <property type="match status" value="1"/>
</dbReference>
<dbReference type="PANTHER" id="PTHR11266">
    <property type="entry name" value="PEROXISOMAL MEMBRANE PROTEIN 2, PXMP2 MPV17"/>
    <property type="match status" value="1"/>
</dbReference>
<evidence type="ECO:0000256" key="3">
    <source>
        <dbReference type="ARBA" id="ARBA00022692"/>
    </source>
</evidence>
<dbReference type="GO" id="GO:0005778">
    <property type="term" value="C:peroxisomal membrane"/>
    <property type="evidence" value="ECO:0007669"/>
    <property type="project" value="TreeGrafter"/>
</dbReference>
<name>W6PU95_PENRF</name>
<evidence type="ECO:0000313" key="8">
    <source>
        <dbReference type="Proteomes" id="UP000030686"/>
    </source>
</evidence>
<reference evidence="7" key="1">
    <citation type="journal article" date="2014" name="Nat. Commun.">
        <title>Multiple recent horizontal transfers of a large genomic region in cheese making fungi.</title>
        <authorList>
            <person name="Cheeseman K."/>
            <person name="Ropars J."/>
            <person name="Renault P."/>
            <person name="Dupont J."/>
            <person name="Gouzy J."/>
            <person name="Branca A."/>
            <person name="Abraham A.L."/>
            <person name="Ceppi M."/>
            <person name="Conseiller E."/>
            <person name="Debuchy R."/>
            <person name="Malagnac F."/>
            <person name="Goarin A."/>
            <person name="Silar P."/>
            <person name="Lacoste S."/>
            <person name="Sallet E."/>
            <person name="Bensimon A."/>
            <person name="Giraud T."/>
            <person name="Brygoo Y."/>
        </authorList>
    </citation>
    <scope>NUCLEOTIDE SEQUENCE [LARGE SCALE GENOMIC DNA]</scope>
    <source>
        <strain evidence="7">FM164</strain>
    </source>
</reference>
<keyword evidence="4 6" id="KW-1133">Transmembrane helix</keyword>
<dbReference type="OMA" id="ACSNMTE"/>
<comment type="subcellular location">
    <subcellularLocation>
        <location evidence="1">Membrane</location>
        <topology evidence="1">Multi-pass membrane protein</topology>
    </subcellularLocation>
</comment>
<dbReference type="InterPro" id="IPR007248">
    <property type="entry name" value="Mpv17_PMP22"/>
</dbReference>
<evidence type="ECO:0000256" key="5">
    <source>
        <dbReference type="ARBA" id="ARBA00023136"/>
    </source>
</evidence>
<dbReference type="STRING" id="1365484.W6PU95"/>
<feature type="transmembrane region" description="Helical" evidence="6">
    <location>
        <begin position="134"/>
        <end position="156"/>
    </location>
</feature>
<evidence type="ECO:0000256" key="2">
    <source>
        <dbReference type="ARBA" id="ARBA00006824"/>
    </source>
</evidence>
<keyword evidence="8" id="KW-1185">Reference proteome</keyword>
<dbReference type="Pfam" id="PF04117">
    <property type="entry name" value="Mpv17_PMP22"/>
    <property type="match status" value="1"/>
</dbReference>
<evidence type="ECO:0000256" key="1">
    <source>
        <dbReference type="ARBA" id="ARBA00004141"/>
    </source>
</evidence>
<evidence type="ECO:0000256" key="6">
    <source>
        <dbReference type="RuleBase" id="RU363053"/>
    </source>
</evidence>
<proteinExistence type="inferred from homology"/>
<dbReference type="AlphaFoldDB" id="W6PU95"/>
<keyword evidence="3 6" id="KW-0812">Transmembrane</keyword>
<feature type="transmembrane region" description="Helical" evidence="6">
    <location>
        <begin position="39"/>
        <end position="59"/>
    </location>
</feature>
<comment type="similarity">
    <text evidence="2 6">Belongs to the peroxisomal membrane protein PXMP2/4 family.</text>
</comment>
<dbReference type="EMBL" id="HG792015">
    <property type="protein sequence ID" value="CDM27326.1"/>
    <property type="molecule type" value="Genomic_DNA"/>
</dbReference>
<organism evidence="7 8">
    <name type="scientific">Penicillium roqueforti (strain FM164)</name>
    <dbReference type="NCBI Taxonomy" id="1365484"/>
    <lineage>
        <taxon>Eukaryota</taxon>
        <taxon>Fungi</taxon>
        <taxon>Dikarya</taxon>
        <taxon>Ascomycota</taxon>
        <taxon>Pezizomycotina</taxon>
        <taxon>Eurotiomycetes</taxon>
        <taxon>Eurotiomycetidae</taxon>
        <taxon>Eurotiales</taxon>
        <taxon>Aspergillaceae</taxon>
        <taxon>Penicillium</taxon>
    </lineage>
</organism>
<evidence type="ECO:0000313" key="7">
    <source>
        <dbReference type="EMBL" id="CDM27326.1"/>
    </source>
</evidence>
<keyword evidence="5 6" id="KW-0472">Membrane</keyword>
<accession>W6PU95</accession>
<feature type="transmembrane region" description="Helical" evidence="6">
    <location>
        <begin position="200"/>
        <end position="219"/>
    </location>
</feature>
<gene>
    <name evidence="7" type="ORF">PROQFM164_S01g001135</name>
</gene>
<evidence type="ECO:0000256" key="4">
    <source>
        <dbReference type="ARBA" id="ARBA00022989"/>
    </source>
</evidence>